<feature type="region of interest" description="Disordered" evidence="1">
    <location>
        <begin position="74"/>
        <end position="97"/>
    </location>
</feature>
<evidence type="ECO:0000256" key="1">
    <source>
        <dbReference type="SAM" id="MobiDB-lite"/>
    </source>
</evidence>
<sequence>MYSRSKRQAFTLVELLVVIAIIGVLVGLLLPAVQAAREAARRMSCSNNFKQLGLGIHNYHSAYNQLPTHKSGTSGFASGGGGKLISPDRWPTPSVTKNNEQQSFLVGIIPFVEGQALWEQISNPNAPNTNGTPGTWPAMGPTPENATYGPYSTEVPAFRCPSDPGVGLPAFGRTNYAACLGDSPNRGTDGACNEKLERTSSRALATRTTQRGAFVPHQKTAFRDILDGLANTIIAGEITTDLGDNDTRTNPKTGMDLGSQSPNQVSIGADATRPQFWDVGSVTTLTAAGSSGQARGYRWADGNPVFSVMNTILPPNSATGLSQIPSTSTNVMDQDASIVAVNATGYLPPSSRHQGGCHVLMGDGAVKFVTDSIEAGNQTKAPVKVSSSFVGHESHYGLWGSLGTRANKEVIDESF</sequence>
<feature type="domain" description="DUF1559" evidence="2">
    <location>
        <begin position="34"/>
        <end position="375"/>
    </location>
</feature>
<dbReference type="InterPro" id="IPR012902">
    <property type="entry name" value="N_methyl_site"/>
</dbReference>
<organism evidence="3 4">
    <name type="scientific">Aporhodopirellula aestuarii</name>
    <dbReference type="NCBI Taxonomy" id="2950107"/>
    <lineage>
        <taxon>Bacteria</taxon>
        <taxon>Pseudomonadati</taxon>
        <taxon>Planctomycetota</taxon>
        <taxon>Planctomycetia</taxon>
        <taxon>Pirellulales</taxon>
        <taxon>Pirellulaceae</taxon>
        <taxon>Aporhodopirellula</taxon>
    </lineage>
</organism>
<comment type="caution">
    <text evidence="3">The sequence shown here is derived from an EMBL/GenBank/DDBJ whole genome shotgun (WGS) entry which is preliminary data.</text>
</comment>
<proteinExistence type="predicted"/>
<dbReference type="InterPro" id="IPR011453">
    <property type="entry name" value="DUF1559"/>
</dbReference>
<evidence type="ECO:0000313" key="4">
    <source>
        <dbReference type="Proteomes" id="UP001202961"/>
    </source>
</evidence>
<dbReference type="Gene3D" id="3.30.700.10">
    <property type="entry name" value="Glycoprotein, Type 4 Pilin"/>
    <property type="match status" value="1"/>
</dbReference>
<reference evidence="3 4" key="1">
    <citation type="journal article" date="2022" name="Syst. Appl. Microbiol.">
        <title>Rhodopirellula aestuarii sp. nov., a novel member of the genus Rhodopirellula isolated from brackish sediments collected in the Tagus River estuary, Portugal.</title>
        <authorList>
            <person name="Vitorino I.R."/>
            <person name="Klimek D."/>
            <person name="Calusinska M."/>
            <person name="Lobo-da-Cunha A."/>
            <person name="Vasconcelos V."/>
            <person name="Lage O.M."/>
        </authorList>
    </citation>
    <scope>NUCLEOTIDE SEQUENCE [LARGE SCALE GENOMIC DNA]</scope>
    <source>
        <strain evidence="3 4">ICT_H3.1</strain>
    </source>
</reference>
<dbReference type="SUPFAM" id="SSF54523">
    <property type="entry name" value="Pili subunits"/>
    <property type="match status" value="1"/>
</dbReference>
<dbReference type="Pfam" id="PF07963">
    <property type="entry name" value="N_methyl"/>
    <property type="match status" value="1"/>
</dbReference>
<name>A0ABT0TYE1_9BACT</name>
<dbReference type="Pfam" id="PF07596">
    <property type="entry name" value="SBP_bac_10"/>
    <property type="match status" value="1"/>
</dbReference>
<keyword evidence="4" id="KW-1185">Reference proteome</keyword>
<dbReference type="RefSeq" id="WP_250927286.1">
    <property type="nucleotide sequence ID" value="NZ_JAMQBK010000011.1"/>
</dbReference>
<dbReference type="PANTHER" id="PTHR30093">
    <property type="entry name" value="GENERAL SECRETION PATHWAY PROTEIN G"/>
    <property type="match status" value="1"/>
</dbReference>
<feature type="compositionally biased region" description="Polar residues" evidence="1">
    <location>
        <begin position="248"/>
        <end position="262"/>
    </location>
</feature>
<dbReference type="Proteomes" id="UP001202961">
    <property type="component" value="Unassembled WGS sequence"/>
</dbReference>
<feature type="region of interest" description="Disordered" evidence="1">
    <location>
        <begin position="240"/>
        <end position="262"/>
    </location>
</feature>
<protein>
    <submittedName>
        <fullName evidence="3">DUF1559 domain-containing protein</fullName>
    </submittedName>
</protein>
<dbReference type="InterPro" id="IPR027558">
    <property type="entry name" value="Pre_pil_HX9DG_C"/>
</dbReference>
<dbReference type="NCBIfam" id="TIGR02532">
    <property type="entry name" value="IV_pilin_GFxxxE"/>
    <property type="match status" value="1"/>
</dbReference>
<evidence type="ECO:0000259" key="2">
    <source>
        <dbReference type="Pfam" id="PF07596"/>
    </source>
</evidence>
<dbReference type="PANTHER" id="PTHR30093:SF2">
    <property type="entry name" value="TYPE II SECRETION SYSTEM PROTEIN H"/>
    <property type="match status" value="1"/>
</dbReference>
<dbReference type="InterPro" id="IPR045584">
    <property type="entry name" value="Pilin-like"/>
</dbReference>
<accession>A0ABT0TYE1</accession>
<dbReference type="NCBIfam" id="TIGR04294">
    <property type="entry name" value="pre_pil_HX9DG"/>
    <property type="match status" value="1"/>
</dbReference>
<gene>
    <name evidence="3" type="ORF">NB063_03140</name>
</gene>
<evidence type="ECO:0000313" key="3">
    <source>
        <dbReference type="EMBL" id="MCM2369613.1"/>
    </source>
</evidence>
<dbReference type="EMBL" id="JAMQBK010000011">
    <property type="protein sequence ID" value="MCM2369613.1"/>
    <property type="molecule type" value="Genomic_DNA"/>
</dbReference>